<dbReference type="SUPFAM" id="SSF55874">
    <property type="entry name" value="ATPase domain of HSP90 chaperone/DNA topoisomerase II/histidine kinase"/>
    <property type="match status" value="1"/>
</dbReference>
<dbReference type="InterPro" id="IPR050482">
    <property type="entry name" value="Sensor_HK_TwoCompSys"/>
</dbReference>
<evidence type="ECO:0000256" key="1">
    <source>
        <dbReference type="ARBA" id="ARBA00000085"/>
    </source>
</evidence>
<dbReference type="GO" id="GO:0016020">
    <property type="term" value="C:membrane"/>
    <property type="evidence" value="ECO:0007669"/>
    <property type="project" value="InterPro"/>
</dbReference>
<dbReference type="Proteomes" id="UP000305906">
    <property type="component" value="Unassembled WGS sequence"/>
</dbReference>
<comment type="catalytic activity">
    <reaction evidence="1">
        <text>ATP + protein L-histidine = ADP + protein N-phospho-L-histidine.</text>
        <dbReference type="EC" id="2.7.13.3"/>
    </reaction>
</comment>
<keyword evidence="8" id="KW-0902">Two-component regulatory system</keyword>
<evidence type="ECO:0000256" key="2">
    <source>
        <dbReference type="ARBA" id="ARBA00012438"/>
    </source>
</evidence>
<evidence type="ECO:0000256" key="4">
    <source>
        <dbReference type="ARBA" id="ARBA00022679"/>
    </source>
</evidence>
<dbReference type="Pfam" id="PF07730">
    <property type="entry name" value="HisKA_3"/>
    <property type="match status" value="1"/>
</dbReference>
<keyword evidence="12" id="KW-1185">Reference proteome</keyword>
<accession>A0A5R9FSM4</accession>
<protein>
    <recommendedName>
        <fullName evidence="2">histidine kinase</fullName>
        <ecNumber evidence="2">2.7.13.3</ecNumber>
    </recommendedName>
</protein>
<keyword evidence="7" id="KW-0067">ATP-binding</keyword>
<keyword evidence="4" id="KW-0808">Transferase</keyword>
<feature type="transmembrane region" description="Helical" evidence="9">
    <location>
        <begin position="111"/>
        <end position="139"/>
    </location>
</feature>
<keyword evidence="9" id="KW-0472">Membrane</keyword>
<evidence type="ECO:0000256" key="3">
    <source>
        <dbReference type="ARBA" id="ARBA00022553"/>
    </source>
</evidence>
<keyword evidence="9" id="KW-1133">Transmembrane helix</keyword>
<dbReference type="PANTHER" id="PTHR24421">
    <property type="entry name" value="NITRATE/NITRITE SENSOR PROTEIN NARX-RELATED"/>
    <property type="match status" value="1"/>
</dbReference>
<feature type="transmembrane region" description="Helical" evidence="9">
    <location>
        <begin position="146"/>
        <end position="164"/>
    </location>
</feature>
<dbReference type="Gene3D" id="3.30.565.10">
    <property type="entry name" value="Histidine kinase-like ATPase, C-terminal domain"/>
    <property type="match status" value="1"/>
</dbReference>
<dbReference type="InterPro" id="IPR011712">
    <property type="entry name" value="Sig_transdc_His_kin_sub3_dim/P"/>
</dbReference>
<feature type="transmembrane region" description="Helical" evidence="9">
    <location>
        <begin position="86"/>
        <end position="105"/>
    </location>
</feature>
<evidence type="ECO:0000256" key="6">
    <source>
        <dbReference type="ARBA" id="ARBA00022777"/>
    </source>
</evidence>
<name>A0A5R9FSM4_9ACTN</name>
<evidence type="ECO:0000313" key="12">
    <source>
        <dbReference type="Proteomes" id="UP000305906"/>
    </source>
</evidence>
<sequence length="439" mass="45887">MRGAGAGPGATPVAASAALPLPGRRWLLPSAVAAELDPDRVARAGRTGRPRRTVRDWIIDFAAFLLAVVLGLLTADTLPDEAGIPYALEVADQLIGAFACAAIWLRRRWPVGLAVAMVPVTFVSNTAGGAGLVVLFTLAVHRPFKYVAWAGGVSTALLPLFYWLRPAPDLAYLPSLILGALLAVATIGWGMFVRSRRQLLLSLRDRAQRAETEAALRAEQAQRLAREAIAREMHDVLAHRLTLLSVHAGALEFRPDAPRAEVARAAGVIRESAHDALQDLREIIGVLRRGAGGEGGAGPGGAVGEPGRPQPTLAALEALVSESREAGMKVVLDNRVAEAASVPASVGRTAYRIAQEGLTNARKHAPGAEVTVAVSGAPGDGLTVSVRNPDPPGEVPPVPGSGQGLIGLTERAMLAGGRLAHGPLGGGGFEVRAWLPWER</sequence>
<proteinExistence type="predicted"/>
<dbReference type="PANTHER" id="PTHR24421:SF10">
    <property type="entry name" value="NITRATE_NITRITE SENSOR PROTEIN NARQ"/>
    <property type="match status" value="1"/>
</dbReference>
<evidence type="ECO:0000256" key="9">
    <source>
        <dbReference type="SAM" id="Phobius"/>
    </source>
</evidence>
<dbReference type="GO" id="GO:0046983">
    <property type="term" value="F:protein dimerization activity"/>
    <property type="evidence" value="ECO:0007669"/>
    <property type="project" value="InterPro"/>
</dbReference>
<keyword evidence="3" id="KW-0597">Phosphoprotein</keyword>
<dbReference type="GO" id="GO:0005524">
    <property type="term" value="F:ATP binding"/>
    <property type="evidence" value="ECO:0007669"/>
    <property type="project" value="UniProtKB-KW"/>
</dbReference>
<evidence type="ECO:0000256" key="8">
    <source>
        <dbReference type="ARBA" id="ARBA00023012"/>
    </source>
</evidence>
<dbReference type="EMBL" id="VBZC01000026">
    <property type="protein sequence ID" value="TLS43853.1"/>
    <property type="molecule type" value="Genomic_DNA"/>
</dbReference>
<dbReference type="AlphaFoldDB" id="A0A5R9FSM4"/>
<organism evidence="11 12">
    <name type="scientific">Streptomyces montanus</name>
    <dbReference type="NCBI Taxonomy" id="2580423"/>
    <lineage>
        <taxon>Bacteria</taxon>
        <taxon>Bacillati</taxon>
        <taxon>Actinomycetota</taxon>
        <taxon>Actinomycetes</taxon>
        <taxon>Kitasatosporales</taxon>
        <taxon>Streptomycetaceae</taxon>
        <taxon>Streptomyces</taxon>
    </lineage>
</organism>
<keyword evidence="5" id="KW-0547">Nucleotide-binding</keyword>
<feature type="domain" description="Signal transduction histidine kinase subgroup 3 dimerisation and phosphoacceptor" evidence="10">
    <location>
        <begin position="226"/>
        <end position="290"/>
    </location>
</feature>
<dbReference type="InterPro" id="IPR036890">
    <property type="entry name" value="HATPase_C_sf"/>
</dbReference>
<feature type="transmembrane region" description="Helical" evidence="9">
    <location>
        <begin position="170"/>
        <end position="192"/>
    </location>
</feature>
<feature type="transmembrane region" description="Helical" evidence="9">
    <location>
        <begin position="57"/>
        <end position="74"/>
    </location>
</feature>
<comment type="caution">
    <text evidence="11">The sequence shown here is derived from an EMBL/GenBank/DDBJ whole genome shotgun (WGS) entry which is preliminary data.</text>
</comment>
<dbReference type="EC" id="2.7.13.3" evidence="2"/>
<evidence type="ECO:0000259" key="10">
    <source>
        <dbReference type="Pfam" id="PF07730"/>
    </source>
</evidence>
<dbReference type="CDD" id="cd16917">
    <property type="entry name" value="HATPase_UhpB-NarQ-NarX-like"/>
    <property type="match status" value="1"/>
</dbReference>
<reference evidence="11 12" key="1">
    <citation type="submission" date="2019-05" db="EMBL/GenBank/DDBJ databases">
        <title>Streptomyces sp. NEAU-C151, a novel actinomycete isolated from soil.</title>
        <authorList>
            <person name="Han L."/>
            <person name="Jiang H."/>
        </authorList>
    </citation>
    <scope>NUCLEOTIDE SEQUENCE [LARGE SCALE GENOMIC DNA]</scope>
    <source>
        <strain evidence="11 12">NEAU-C151</strain>
    </source>
</reference>
<evidence type="ECO:0000313" key="11">
    <source>
        <dbReference type="EMBL" id="TLS43853.1"/>
    </source>
</evidence>
<dbReference type="GO" id="GO:0000155">
    <property type="term" value="F:phosphorelay sensor kinase activity"/>
    <property type="evidence" value="ECO:0007669"/>
    <property type="project" value="InterPro"/>
</dbReference>
<evidence type="ECO:0000256" key="5">
    <source>
        <dbReference type="ARBA" id="ARBA00022741"/>
    </source>
</evidence>
<keyword evidence="9" id="KW-0812">Transmembrane</keyword>
<gene>
    <name evidence="11" type="ORF">FE633_23625</name>
</gene>
<keyword evidence="6 11" id="KW-0418">Kinase</keyword>
<evidence type="ECO:0000256" key="7">
    <source>
        <dbReference type="ARBA" id="ARBA00022840"/>
    </source>
</evidence>
<dbReference type="Gene3D" id="1.20.5.1930">
    <property type="match status" value="1"/>
</dbReference>